<evidence type="ECO:0000259" key="1">
    <source>
        <dbReference type="PROSITE" id="PS50820"/>
    </source>
</evidence>
<dbReference type="SUPFAM" id="SSF69848">
    <property type="entry name" value="LCCL domain"/>
    <property type="match status" value="1"/>
</dbReference>
<proteinExistence type="predicted"/>
<dbReference type="InterPro" id="IPR004043">
    <property type="entry name" value="LCCL"/>
</dbReference>
<name>A0A8C6XMU4_NAJNA</name>
<accession>A0A8C6XMU4</accession>
<dbReference type="Proteomes" id="UP000694559">
    <property type="component" value="Unplaced"/>
</dbReference>
<feature type="domain" description="LCCL" evidence="1">
    <location>
        <begin position="24"/>
        <end position="63"/>
    </location>
</feature>
<organism evidence="2 3">
    <name type="scientific">Naja naja</name>
    <name type="common">Indian cobra</name>
    <dbReference type="NCBI Taxonomy" id="35670"/>
    <lineage>
        <taxon>Eukaryota</taxon>
        <taxon>Metazoa</taxon>
        <taxon>Chordata</taxon>
        <taxon>Craniata</taxon>
        <taxon>Vertebrata</taxon>
        <taxon>Euteleostomi</taxon>
        <taxon>Lepidosauria</taxon>
        <taxon>Squamata</taxon>
        <taxon>Bifurcata</taxon>
        <taxon>Unidentata</taxon>
        <taxon>Episquamata</taxon>
        <taxon>Toxicofera</taxon>
        <taxon>Serpentes</taxon>
        <taxon>Colubroidea</taxon>
        <taxon>Elapidae</taxon>
        <taxon>Elapinae</taxon>
        <taxon>Naja</taxon>
    </lineage>
</organism>
<dbReference type="Gene3D" id="2.170.130.20">
    <property type="entry name" value="LCCL-like domain"/>
    <property type="match status" value="1"/>
</dbReference>
<sequence length="63" mass="6886">MSVPQIECAIKAAKIINPEFMAKCPLGCQDVKYRVYGTDIYASFSSVCAAAIHRSGELIFNSK</sequence>
<dbReference type="SMART" id="SM00603">
    <property type="entry name" value="LCCL"/>
    <property type="match status" value="1"/>
</dbReference>
<evidence type="ECO:0000313" key="3">
    <source>
        <dbReference type="Proteomes" id="UP000694559"/>
    </source>
</evidence>
<reference evidence="2" key="1">
    <citation type="submission" date="2025-05" db="UniProtKB">
        <authorList>
            <consortium name="Ensembl"/>
        </authorList>
    </citation>
    <scope>IDENTIFICATION</scope>
</reference>
<dbReference type="Ensembl" id="ENSNNAT00000016967.1">
    <property type="protein sequence ID" value="ENSNNAP00000016173.1"/>
    <property type="gene ID" value="ENSNNAG00000010900.1"/>
</dbReference>
<dbReference type="Ensembl" id="ENSNNAT00000000390.1">
    <property type="protein sequence ID" value="ENSNNAP00000000371.1"/>
    <property type="gene ID" value="ENSNNAG00000000254.1"/>
</dbReference>
<dbReference type="Pfam" id="PF03815">
    <property type="entry name" value="LCCL"/>
    <property type="match status" value="1"/>
</dbReference>
<dbReference type="AlphaFoldDB" id="A0A8C6XMU4"/>
<evidence type="ECO:0000313" key="2">
    <source>
        <dbReference type="Ensembl" id="ENSNNAP00000016173.1"/>
    </source>
</evidence>
<keyword evidence="3" id="KW-1185">Reference proteome</keyword>
<protein>
    <recommendedName>
        <fullName evidence="1">LCCL domain-containing protein</fullName>
    </recommendedName>
</protein>
<dbReference type="PROSITE" id="PS50820">
    <property type="entry name" value="LCCL"/>
    <property type="match status" value="1"/>
</dbReference>
<dbReference type="InterPro" id="IPR036609">
    <property type="entry name" value="LCCL_sf"/>
</dbReference>
<dbReference type="GeneTree" id="ENSGT00940000159330"/>
<dbReference type="OrthoDB" id="9337285at2759"/>